<gene>
    <name evidence="1" type="ORF">M0R89_17165</name>
</gene>
<organism evidence="1 2">
    <name type="scientific">Halorussus limi</name>
    <dbReference type="NCBI Taxonomy" id="2938695"/>
    <lineage>
        <taxon>Archaea</taxon>
        <taxon>Methanobacteriati</taxon>
        <taxon>Methanobacteriota</taxon>
        <taxon>Stenosarchaea group</taxon>
        <taxon>Halobacteria</taxon>
        <taxon>Halobacteriales</taxon>
        <taxon>Haladaptataceae</taxon>
        <taxon>Halorussus</taxon>
    </lineage>
</organism>
<dbReference type="AlphaFoldDB" id="A0A8U0HT76"/>
<evidence type="ECO:0000313" key="1">
    <source>
        <dbReference type="EMBL" id="UPV74255.1"/>
    </source>
</evidence>
<accession>A0A8U0HT76</accession>
<name>A0A8U0HT76_9EURY</name>
<dbReference type="RefSeq" id="WP_248650301.1">
    <property type="nucleotide sequence ID" value="NZ_CP096659.1"/>
</dbReference>
<dbReference type="GeneID" id="72186966"/>
<sequence>MSPDWSSHLRLAVALALVASPFWLLPDAGATTYEYTAEEVEYTRYDTGYIRADGKIDGLACYDYHNLDKQCLFAAHVAQNGPVVVNQTHLLAREYEFDAEYVAVEDSGSGKYLYRWRVNRTETANEDRVTYALSAVSPPEILRNVSVPEREVSEEARRAIDGETVRTRGEPLDAAHEVVRSNGTYYHLSETENPRGGPSKWQATAAQAVAVLVGLGMLRGRWRRTR</sequence>
<protein>
    <submittedName>
        <fullName evidence="1">Uncharacterized protein</fullName>
    </submittedName>
</protein>
<proteinExistence type="predicted"/>
<dbReference type="Proteomes" id="UP000830729">
    <property type="component" value="Chromosome"/>
</dbReference>
<reference evidence="1 2" key="1">
    <citation type="submission" date="2022-04" db="EMBL/GenBank/DDBJ databases">
        <title>Diverse halophilic archaea isolated from saline environments.</title>
        <authorList>
            <person name="Cui H.-L."/>
        </authorList>
    </citation>
    <scope>NUCLEOTIDE SEQUENCE [LARGE SCALE GENOMIC DNA]</scope>
    <source>
        <strain evidence="1 2">XZYJT49</strain>
    </source>
</reference>
<keyword evidence="2" id="KW-1185">Reference proteome</keyword>
<dbReference type="EMBL" id="CP096659">
    <property type="protein sequence ID" value="UPV74255.1"/>
    <property type="molecule type" value="Genomic_DNA"/>
</dbReference>
<dbReference type="KEGG" id="halx:M0R89_17165"/>
<dbReference type="Pfam" id="PF26448">
    <property type="entry name" value="DUF8127"/>
    <property type="match status" value="1"/>
</dbReference>
<dbReference type="InterPro" id="IPR058440">
    <property type="entry name" value="DUF8127"/>
</dbReference>
<evidence type="ECO:0000313" key="2">
    <source>
        <dbReference type="Proteomes" id="UP000830729"/>
    </source>
</evidence>